<dbReference type="OMA" id="SLMHTEK"/>
<protein>
    <recommendedName>
        <fullName evidence="7">Bicarbonate transporter-like transmembrane domain-containing protein</fullName>
    </recommendedName>
</protein>
<feature type="transmembrane region" description="Helical" evidence="5">
    <location>
        <begin position="229"/>
        <end position="248"/>
    </location>
</feature>
<evidence type="ECO:0000256" key="2">
    <source>
        <dbReference type="ARBA" id="ARBA00022692"/>
    </source>
</evidence>
<feature type="transmembrane region" description="Helical" evidence="5">
    <location>
        <begin position="147"/>
        <end position="172"/>
    </location>
</feature>
<gene>
    <name evidence="8" type="ORF">Vbra_862</name>
</gene>
<feature type="domain" description="Bicarbonate transporter-like transmembrane" evidence="7">
    <location>
        <begin position="257"/>
        <end position="579"/>
    </location>
</feature>
<keyword evidence="6" id="KW-0732">Signal</keyword>
<sequence length="580" mass="62696">MRWCLMLALVLITVANGNEASASAGFAFPALHRRSVSRLLPQTPPSDSSLVRPSAAAVALVDDVTQEKPQQPQQLEAAPLVEPFWRGIARDAKARYALYRSDIVDGISLKALSSIFFLFFGCLAPAVAFGSAMAAATGGQIGSIEMIVATGMLGLIYAAFSAQPLTIIGSTGPVLAFTSALYKGCQAMQLPFLPTYVCIGLWNTLYLGIAAVFSMSNSIKYLTRWTDEIFSLLISVIFMYEALVYFSGLFTNTAVSASTAALSTGIGAFTFIAAVLLSGLRKSPFFNRFIRDKTADFGPTIAVAGGSGLAYLAYLRYGIRLPTLSMPSALTTSTGRPWLMLRSLSSLPLWVRWGAALPALMCTVLLFMDQNITVRLVNSNKHKLKKPNGYDLDLATLTVTTGISSVLGLPWLVAATVRSLNHVRSVMNFDYSKGGDDSSAVVGCDEQRVTGLGIHTLILTSVILFRQQLALLPEAVLKGLFLFLGVSTLAGNEMWQRTKLFVTEPKLAPKRPWTNVVPLRKVHLFTAAQIACLAAVWLLKESSIGVMFPVIIALLHPIRVALERYKAFSAEEVAVLDSED</sequence>
<dbReference type="PANTHER" id="PTHR11453:SF127">
    <property type="entry name" value="SOLUTE CARRIER FAMILY 4 MEMBER 11"/>
    <property type="match status" value="1"/>
</dbReference>
<dbReference type="GO" id="GO:0005452">
    <property type="term" value="F:solute:inorganic anion antiporter activity"/>
    <property type="evidence" value="ECO:0007669"/>
    <property type="project" value="InterPro"/>
</dbReference>
<dbReference type="PRINTS" id="PR01231">
    <property type="entry name" value="HCO3TRNSPORT"/>
</dbReference>
<dbReference type="GO" id="GO:0006820">
    <property type="term" value="P:monoatomic anion transport"/>
    <property type="evidence" value="ECO:0007669"/>
    <property type="project" value="InterPro"/>
</dbReference>
<evidence type="ECO:0000313" key="8">
    <source>
        <dbReference type="EMBL" id="CEM35605.1"/>
    </source>
</evidence>
<feature type="transmembrane region" description="Helical" evidence="5">
    <location>
        <begin position="350"/>
        <end position="368"/>
    </location>
</feature>
<dbReference type="PhylomeDB" id="A0A0G4GX26"/>
<evidence type="ECO:0000256" key="1">
    <source>
        <dbReference type="ARBA" id="ARBA00004141"/>
    </source>
</evidence>
<keyword evidence="3 5" id="KW-1133">Transmembrane helix</keyword>
<evidence type="ECO:0000259" key="7">
    <source>
        <dbReference type="Pfam" id="PF00955"/>
    </source>
</evidence>
<feature type="transmembrane region" description="Helical" evidence="5">
    <location>
        <begin position="297"/>
        <end position="317"/>
    </location>
</feature>
<name>A0A0G4GX26_VITBC</name>
<evidence type="ECO:0000256" key="6">
    <source>
        <dbReference type="SAM" id="SignalP"/>
    </source>
</evidence>
<reference evidence="8 9" key="1">
    <citation type="submission" date="2014-11" db="EMBL/GenBank/DDBJ databases">
        <authorList>
            <person name="Zhu J."/>
            <person name="Qi W."/>
            <person name="Song R."/>
        </authorList>
    </citation>
    <scope>NUCLEOTIDE SEQUENCE [LARGE SCALE GENOMIC DNA]</scope>
</reference>
<dbReference type="STRING" id="1169540.A0A0G4GX26"/>
<dbReference type="Pfam" id="PF00955">
    <property type="entry name" value="HCO3_cotransp"/>
    <property type="match status" value="2"/>
</dbReference>
<keyword evidence="4 5" id="KW-0472">Membrane</keyword>
<keyword evidence="2 5" id="KW-0812">Transmembrane</keyword>
<dbReference type="GO" id="GO:0005886">
    <property type="term" value="C:plasma membrane"/>
    <property type="evidence" value="ECO:0007669"/>
    <property type="project" value="TreeGrafter"/>
</dbReference>
<feature type="transmembrane region" description="Helical" evidence="5">
    <location>
        <begin position="192"/>
        <end position="217"/>
    </location>
</feature>
<feature type="transmembrane region" description="Helical" evidence="5">
    <location>
        <begin position="544"/>
        <end position="562"/>
    </location>
</feature>
<proteinExistence type="predicted"/>
<dbReference type="InParanoid" id="A0A0G4GX26"/>
<dbReference type="EMBL" id="CDMY01000859">
    <property type="protein sequence ID" value="CEM35605.1"/>
    <property type="molecule type" value="Genomic_DNA"/>
</dbReference>
<dbReference type="Proteomes" id="UP000041254">
    <property type="component" value="Unassembled WGS sequence"/>
</dbReference>
<evidence type="ECO:0000313" key="9">
    <source>
        <dbReference type="Proteomes" id="UP000041254"/>
    </source>
</evidence>
<dbReference type="InterPro" id="IPR011531">
    <property type="entry name" value="HCO3_transpt-like_TM_dom"/>
</dbReference>
<feature type="transmembrane region" description="Helical" evidence="5">
    <location>
        <begin position="254"/>
        <end position="277"/>
    </location>
</feature>
<feature type="transmembrane region" description="Helical" evidence="5">
    <location>
        <begin position="389"/>
        <end position="413"/>
    </location>
</feature>
<dbReference type="AlphaFoldDB" id="A0A0G4GX26"/>
<dbReference type="GO" id="GO:0050801">
    <property type="term" value="P:monoatomic ion homeostasis"/>
    <property type="evidence" value="ECO:0007669"/>
    <property type="project" value="TreeGrafter"/>
</dbReference>
<evidence type="ECO:0000256" key="4">
    <source>
        <dbReference type="ARBA" id="ARBA00023136"/>
    </source>
</evidence>
<accession>A0A0G4GX26</accession>
<dbReference type="Gene3D" id="1.10.287.570">
    <property type="entry name" value="Helical hairpin bin"/>
    <property type="match status" value="1"/>
</dbReference>
<evidence type="ECO:0000256" key="3">
    <source>
        <dbReference type="ARBA" id="ARBA00022989"/>
    </source>
</evidence>
<evidence type="ECO:0000256" key="5">
    <source>
        <dbReference type="SAM" id="Phobius"/>
    </source>
</evidence>
<feature type="domain" description="Bicarbonate transporter-like transmembrane" evidence="7">
    <location>
        <begin position="84"/>
        <end position="255"/>
    </location>
</feature>
<feature type="signal peptide" evidence="6">
    <location>
        <begin position="1"/>
        <end position="17"/>
    </location>
</feature>
<comment type="subcellular location">
    <subcellularLocation>
        <location evidence="1">Membrane</location>
        <topology evidence="1">Multi-pass membrane protein</topology>
    </subcellularLocation>
</comment>
<dbReference type="VEuPathDB" id="CryptoDB:Vbra_862"/>
<dbReference type="InterPro" id="IPR003020">
    <property type="entry name" value="HCO3_transpt_euk"/>
</dbReference>
<feature type="chain" id="PRO_5005190615" description="Bicarbonate transporter-like transmembrane domain-containing protein" evidence="6">
    <location>
        <begin position="18"/>
        <end position="580"/>
    </location>
</feature>
<feature type="transmembrane region" description="Helical" evidence="5">
    <location>
        <begin position="475"/>
        <end position="495"/>
    </location>
</feature>
<keyword evidence="9" id="KW-1185">Reference proteome</keyword>
<dbReference type="PANTHER" id="PTHR11453">
    <property type="entry name" value="ANION EXCHANGE PROTEIN"/>
    <property type="match status" value="1"/>
</dbReference>
<organism evidence="8 9">
    <name type="scientific">Vitrella brassicaformis (strain CCMP3155)</name>
    <dbReference type="NCBI Taxonomy" id="1169540"/>
    <lineage>
        <taxon>Eukaryota</taxon>
        <taxon>Sar</taxon>
        <taxon>Alveolata</taxon>
        <taxon>Colpodellida</taxon>
        <taxon>Vitrellaceae</taxon>
        <taxon>Vitrella</taxon>
    </lineage>
</organism>
<feature type="transmembrane region" description="Helical" evidence="5">
    <location>
        <begin position="115"/>
        <end position="135"/>
    </location>
</feature>
<dbReference type="OrthoDB" id="429572at2759"/>